<protein>
    <submittedName>
        <fullName evidence="7">O-antigen polymerase family protein</fullName>
    </submittedName>
</protein>
<name>E8X022_GRATM</name>
<reference evidence="8" key="1">
    <citation type="submission" date="2011-01" db="EMBL/GenBank/DDBJ databases">
        <title>Complete sequence of chromosome of Acidobacterium sp. MP5ACTX9.</title>
        <authorList>
            <consortium name="US DOE Joint Genome Institute"/>
            <person name="Lucas S."/>
            <person name="Copeland A."/>
            <person name="Lapidus A."/>
            <person name="Cheng J.-F."/>
            <person name="Goodwin L."/>
            <person name="Pitluck S."/>
            <person name="Teshima H."/>
            <person name="Detter J.C."/>
            <person name="Han C."/>
            <person name="Tapia R."/>
            <person name="Land M."/>
            <person name="Hauser L."/>
            <person name="Kyrpides N."/>
            <person name="Ivanova N."/>
            <person name="Ovchinnikova G."/>
            <person name="Pagani I."/>
            <person name="Rawat S.R."/>
            <person name="Mannisto M."/>
            <person name="Haggblom M.M."/>
            <person name="Woyke T."/>
        </authorList>
    </citation>
    <scope>NUCLEOTIDE SEQUENCE [LARGE SCALE GENOMIC DNA]</scope>
    <source>
        <strain evidence="8">MP5ACTX9</strain>
    </source>
</reference>
<evidence type="ECO:0000256" key="1">
    <source>
        <dbReference type="ARBA" id="ARBA00004141"/>
    </source>
</evidence>
<dbReference type="InterPro" id="IPR051533">
    <property type="entry name" value="WaaL-like"/>
</dbReference>
<feature type="transmembrane region" description="Helical" evidence="5">
    <location>
        <begin position="222"/>
        <end position="241"/>
    </location>
</feature>
<dbReference type="PANTHER" id="PTHR37422:SF21">
    <property type="entry name" value="EXOQ-LIKE PROTEIN"/>
    <property type="match status" value="1"/>
</dbReference>
<feature type="transmembrane region" description="Helical" evidence="5">
    <location>
        <begin position="102"/>
        <end position="123"/>
    </location>
</feature>
<dbReference type="GO" id="GO:0016020">
    <property type="term" value="C:membrane"/>
    <property type="evidence" value="ECO:0007669"/>
    <property type="project" value="UniProtKB-SubCell"/>
</dbReference>
<dbReference type="EMBL" id="CP002480">
    <property type="protein sequence ID" value="ADW68918.1"/>
    <property type="molecule type" value="Genomic_DNA"/>
</dbReference>
<evidence type="ECO:0000259" key="6">
    <source>
        <dbReference type="Pfam" id="PF04932"/>
    </source>
</evidence>
<feature type="domain" description="O-antigen ligase-related" evidence="6">
    <location>
        <begin position="232"/>
        <end position="359"/>
    </location>
</feature>
<feature type="transmembrane region" description="Helical" evidence="5">
    <location>
        <begin position="384"/>
        <end position="406"/>
    </location>
</feature>
<dbReference type="InterPro" id="IPR007016">
    <property type="entry name" value="O-antigen_ligase-rel_domated"/>
</dbReference>
<dbReference type="Pfam" id="PF04932">
    <property type="entry name" value="Wzy_C"/>
    <property type="match status" value="1"/>
</dbReference>
<gene>
    <name evidence="7" type="ordered locus">AciX9_1872</name>
</gene>
<evidence type="ECO:0000256" key="4">
    <source>
        <dbReference type="ARBA" id="ARBA00023136"/>
    </source>
</evidence>
<dbReference type="OrthoDB" id="9148522at2"/>
<dbReference type="Proteomes" id="UP000000343">
    <property type="component" value="Chromosome"/>
</dbReference>
<feature type="transmembrane region" description="Helical" evidence="5">
    <location>
        <begin position="271"/>
        <end position="289"/>
    </location>
</feature>
<proteinExistence type="predicted"/>
<feature type="transmembrane region" description="Helical" evidence="5">
    <location>
        <begin position="24"/>
        <end position="42"/>
    </location>
</feature>
<dbReference type="eggNOG" id="COG3307">
    <property type="taxonomic scope" value="Bacteria"/>
</dbReference>
<keyword evidence="2 5" id="KW-0812">Transmembrane</keyword>
<comment type="subcellular location">
    <subcellularLocation>
        <location evidence="1">Membrane</location>
        <topology evidence="1">Multi-pass membrane protein</topology>
    </subcellularLocation>
</comment>
<evidence type="ECO:0000256" key="3">
    <source>
        <dbReference type="ARBA" id="ARBA00022989"/>
    </source>
</evidence>
<feature type="transmembrane region" description="Helical" evidence="5">
    <location>
        <begin position="247"/>
        <end position="264"/>
    </location>
</feature>
<sequence>MSIIILIPTAICLYAILRGSVQKAFLNVFIPIFMLFPIYFYWKVAFLPPIDVAEAVLLPIGIAMLATQMKSWRFTSMDVWLGFFIFSSAYSDYLHGKTTAGIFEFFSNICIALVPYMAGKLLIEQYGARVATVRRFVICLFAACLIAGYEYRMGANPFSLMWARFFPDELFAWKTQFRWGWGRVSGPYGQSELAGIVFFFGLVLTLWLGYNHLWERKFSRANWLPFNKGNIIAWFIAFTLLMTQARGPWLGALVAVPIALIGRAKNLRRAAILVAVIGLGFGSIVYTGLKSYANQPTTSDEQQTAQYRQQLLDNYVPTAKAGGAWGWGQDFPRAMGQDSVDNEYLFVALTQGWVGLLSLCLLSAETIVRLVIAIIRCKNKEDCYFALSLLGIFAGMLLTLFTVFLGNQPYEIFFLLCGWSQSLVMRKAEALPEVEIVDDQPRQRFRQIYT</sequence>
<evidence type="ECO:0000256" key="5">
    <source>
        <dbReference type="SAM" id="Phobius"/>
    </source>
</evidence>
<feature type="transmembrane region" description="Helical" evidence="5">
    <location>
        <begin position="48"/>
        <end position="67"/>
    </location>
</feature>
<feature type="transmembrane region" description="Helical" evidence="5">
    <location>
        <begin position="135"/>
        <end position="152"/>
    </location>
</feature>
<dbReference type="PANTHER" id="PTHR37422">
    <property type="entry name" value="TEICHURONIC ACID BIOSYNTHESIS PROTEIN TUAE"/>
    <property type="match status" value="1"/>
</dbReference>
<evidence type="ECO:0000256" key="2">
    <source>
        <dbReference type="ARBA" id="ARBA00022692"/>
    </source>
</evidence>
<dbReference type="KEGG" id="acm:AciX9_1872"/>
<organism evidence="8">
    <name type="scientific">Granulicella tundricola (strain ATCC BAA-1859 / DSM 23138 / MP5ACTX9)</name>
    <dbReference type="NCBI Taxonomy" id="1198114"/>
    <lineage>
        <taxon>Bacteria</taxon>
        <taxon>Pseudomonadati</taxon>
        <taxon>Acidobacteriota</taxon>
        <taxon>Terriglobia</taxon>
        <taxon>Terriglobales</taxon>
        <taxon>Acidobacteriaceae</taxon>
        <taxon>Granulicella</taxon>
    </lineage>
</organism>
<feature type="transmembrane region" description="Helical" evidence="5">
    <location>
        <begin position="353"/>
        <end position="372"/>
    </location>
</feature>
<accession>E8X022</accession>
<evidence type="ECO:0000313" key="7">
    <source>
        <dbReference type="EMBL" id="ADW68918.1"/>
    </source>
</evidence>
<evidence type="ECO:0000313" key="8">
    <source>
        <dbReference type="Proteomes" id="UP000000343"/>
    </source>
</evidence>
<dbReference type="STRING" id="1198114.AciX9_1872"/>
<dbReference type="HOGENOM" id="CLU_594214_0_0_0"/>
<dbReference type="AlphaFoldDB" id="E8X022"/>
<feature type="transmembrane region" description="Helical" evidence="5">
    <location>
        <begin position="193"/>
        <end position="210"/>
    </location>
</feature>
<keyword evidence="8" id="KW-1185">Reference proteome</keyword>
<keyword evidence="4 5" id="KW-0472">Membrane</keyword>
<dbReference type="RefSeq" id="WP_013580237.1">
    <property type="nucleotide sequence ID" value="NC_015064.1"/>
</dbReference>
<dbReference type="PaxDb" id="1198114-AciX9_1872"/>
<feature type="transmembrane region" description="Helical" evidence="5">
    <location>
        <begin position="79"/>
        <end position="96"/>
    </location>
</feature>
<keyword evidence="3 5" id="KW-1133">Transmembrane helix</keyword>